<organism evidence="9 10">
    <name type="scientific">Nitrospirillum iridis</name>
    <dbReference type="NCBI Taxonomy" id="765888"/>
    <lineage>
        <taxon>Bacteria</taxon>
        <taxon>Pseudomonadati</taxon>
        <taxon>Pseudomonadota</taxon>
        <taxon>Alphaproteobacteria</taxon>
        <taxon>Rhodospirillales</taxon>
        <taxon>Azospirillaceae</taxon>
        <taxon>Nitrospirillum</taxon>
    </lineage>
</organism>
<dbReference type="PRINTS" id="PR00604">
    <property type="entry name" value="CYTCHRMECIAB"/>
</dbReference>
<dbReference type="InterPro" id="IPR009056">
    <property type="entry name" value="Cyt_c-like_dom"/>
</dbReference>
<reference evidence="9 10" key="1">
    <citation type="submission" date="2020-08" db="EMBL/GenBank/DDBJ databases">
        <title>Genomic Encyclopedia of Type Strains, Phase IV (KMG-IV): sequencing the most valuable type-strain genomes for metagenomic binning, comparative biology and taxonomic classification.</title>
        <authorList>
            <person name="Goeker M."/>
        </authorList>
    </citation>
    <scope>NUCLEOTIDE SEQUENCE [LARGE SCALE GENOMIC DNA]</scope>
    <source>
        <strain evidence="9 10">DSM 22198</strain>
    </source>
</reference>
<evidence type="ECO:0000256" key="4">
    <source>
        <dbReference type="ARBA" id="ARBA00022982"/>
    </source>
</evidence>
<dbReference type="InterPro" id="IPR036909">
    <property type="entry name" value="Cyt_c-like_dom_sf"/>
</dbReference>
<feature type="chain" id="PRO_5031440040" evidence="7">
    <location>
        <begin position="36"/>
        <end position="138"/>
    </location>
</feature>
<dbReference type="AlphaFoldDB" id="A0A7X0AZP3"/>
<evidence type="ECO:0000313" key="9">
    <source>
        <dbReference type="EMBL" id="MBB6253098.1"/>
    </source>
</evidence>
<dbReference type="RefSeq" id="WP_211106384.1">
    <property type="nucleotide sequence ID" value="NZ_JACIIZ010000010.1"/>
</dbReference>
<evidence type="ECO:0000256" key="5">
    <source>
        <dbReference type="ARBA" id="ARBA00023004"/>
    </source>
</evidence>
<keyword evidence="4" id="KW-0249">Electron transport</keyword>
<keyword evidence="2 6" id="KW-0349">Heme</keyword>
<keyword evidence="3 6" id="KW-0479">Metal-binding</keyword>
<dbReference type="GO" id="GO:0020037">
    <property type="term" value="F:heme binding"/>
    <property type="evidence" value="ECO:0007669"/>
    <property type="project" value="InterPro"/>
</dbReference>
<evidence type="ECO:0000256" key="3">
    <source>
        <dbReference type="ARBA" id="ARBA00022723"/>
    </source>
</evidence>
<keyword evidence="10" id="KW-1185">Reference proteome</keyword>
<keyword evidence="5 6" id="KW-0408">Iron</keyword>
<dbReference type="GO" id="GO:0046872">
    <property type="term" value="F:metal ion binding"/>
    <property type="evidence" value="ECO:0007669"/>
    <property type="project" value="UniProtKB-KW"/>
</dbReference>
<keyword evidence="1" id="KW-0813">Transport</keyword>
<evidence type="ECO:0000256" key="2">
    <source>
        <dbReference type="ARBA" id="ARBA00022617"/>
    </source>
</evidence>
<evidence type="ECO:0000256" key="1">
    <source>
        <dbReference type="ARBA" id="ARBA00022448"/>
    </source>
</evidence>
<gene>
    <name evidence="9" type="ORF">FHS74_003667</name>
</gene>
<protein>
    <submittedName>
        <fullName evidence="9">Cytochrome c</fullName>
    </submittedName>
</protein>
<dbReference type="Proteomes" id="UP000539175">
    <property type="component" value="Unassembled WGS sequence"/>
</dbReference>
<dbReference type="PANTHER" id="PTHR11961">
    <property type="entry name" value="CYTOCHROME C"/>
    <property type="match status" value="1"/>
</dbReference>
<dbReference type="Gene3D" id="1.10.760.10">
    <property type="entry name" value="Cytochrome c-like domain"/>
    <property type="match status" value="1"/>
</dbReference>
<evidence type="ECO:0000313" key="10">
    <source>
        <dbReference type="Proteomes" id="UP000539175"/>
    </source>
</evidence>
<sequence length="138" mass="14741">MNSAGGKKAGHVFGRRLVPAILALGMALPTSGALAQTATEKGEKLSIRCRTCHEFAAGKPHKVGPNLHGLFGRKAGQEPGFNYSKALRESGIVWDEKALDAWLTRPSGLVTGTTMAFMGLPDKADRDALIAWLRDATR</sequence>
<feature type="signal peptide" evidence="7">
    <location>
        <begin position="1"/>
        <end position="35"/>
    </location>
</feature>
<evidence type="ECO:0000256" key="7">
    <source>
        <dbReference type="SAM" id="SignalP"/>
    </source>
</evidence>
<evidence type="ECO:0000259" key="8">
    <source>
        <dbReference type="PROSITE" id="PS51007"/>
    </source>
</evidence>
<dbReference type="InterPro" id="IPR002327">
    <property type="entry name" value="Cyt_c_1A/1B"/>
</dbReference>
<proteinExistence type="predicted"/>
<comment type="caution">
    <text evidence="9">The sequence shown here is derived from an EMBL/GenBank/DDBJ whole genome shotgun (WGS) entry which is preliminary data.</text>
</comment>
<keyword evidence="7" id="KW-0732">Signal</keyword>
<feature type="domain" description="Cytochrome c" evidence="8">
    <location>
        <begin position="37"/>
        <end position="137"/>
    </location>
</feature>
<name>A0A7X0AZP3_9PROT</name>
<dbReference type="GO" id="GO:0009055">
    <property type="term" value="F:electron transfer activity"/>
    <property type="evidence" value="ECO:0007669"/>
    <property type="project" value="InterPro"/>
</dbReference>
<dbReference type="EMBL" id="JACIIZ010000010">
    <property type="protein sequence ID" value="MBB6253098.1"/>
    <property type="molecule type" value="Genomic_DNA"/>
</dbReference>
<dbReference type="SUPFAM" id="SSF46626">
    <property type="entry name" value="Cytochrome c"/>
    <property type="match status" value="1"/>
</dbReference>
<evidence type="ECO:0000256" key="6">
    <source>
        <dbReference type="PROSITE-ProRule" id="PRU00433"/>
    </source>
</evidence>
<accession>A0A7X0AZP3</accession>
<dbReference type="PROSITE" id="PS51007">
    <property type="entry name" value="CYTC"/>
    <property type="match status" value="1"/>
</dbReference>